<keyword evidence="3" id="KW-1185">Reference proteome</keyword>
<protein>
    <submittedName>
        <fullName evidence="2">Anti-anti-sigma factor</fullName>
    </submittedName>
</protein>
<proteinExistence type="predicted"/>
<sequence length="133" mass="13766">MPATRGYGGVVGLTEGVVMAAEITASRTADGVFTVVARGELDAVTAPDLAAALQRALATERALIIDVREADLLAVAGARVLIAAAHACAARGGRCYVLAGPDHVARRVLDCLDPRPPLRLVADPDDIMRGQRA</sequence>
<dbReference type="RefSeq" id="WP_310372686.1">
    <property type="nucleotide sequence ID" value="NZ_JAVDYB010000001.1"/>
</dbReference>
<feature type="domain" description="STAS" evidence="1">
    <location>
        <begin position="22"/>
        <end position="110"/>
    </location>
</feature>
<dbReference type="AlphaFoldDB" id="A0AAE3YST4"/>
<comment type="caution">
    <text evidence="2">The sequence shown here is derived from an EMBL/GenBank/DDBJ whole genome shotgun (WGS) entry which is preliminary data.</text>
</comment>
<dbReference type="InterPro" id="IPR002645">
    <property type="entry name" value="STAS_dom"/>
</dbReference>
<dbReference type="Gene3D" id="3.30.750.24">
    <property type="entry name" value="STAS domain"/>
    <property type="match status" value="1"/>
</dbReference>
<evidence type="ECO:0000259" key="1">
    <source>
        <dbReference type="PROSITE" id="PS50801"/>
    </source>
</evidence>
<accession>A0AAE3YST4</accession>
<gene>
    <name evidence="2" type="ORF">J2S41_006022</name>
</gene>
<evidence type="ECO:0000313" key="2">
    <source>
        <dbReference type="EMBL" id="MDR7279244.1"/>
    </source>
</evidence>
<reference evidence="2" key="1">
    <citation type="submission" date="2023-07" db="EMBL/GenBank/DDBJ databases">
        <title>Sequencing the genomes of 1000 actinobacteria strains.</title>
        <authorList>
            <person name="Klenk H.-P."/>
        </authorList>
    </citation>
    <scope>NUCLEOTIDE SEQUENCE</scope>
    <source>
        <strain evidence="2">DSM 44707</strain>
    </source>
</reference>
<dbReference type="EMBL" id="JAVDYB010000001">
    <property type="protein sequence ID" value="MDR7279244.1"/>
    <property type="molecule type" value="Genomic_DNA"/>
</dbReference>
<organism evidence="2 3">
    <name type="scientific">Catenuloplanes atrovinosus</name>
    <dbReference type="NCBI Taxonomy" id="137266"/>
    <lineage>
        <taxon>Bacteria</taxon>
        <taxon>Bacillati</taxon>
        <taxon>Actinomycetota</taxon>
        <taxon>Actinomycetes</taxon>
        <taxon>Micromonosporales</taxon>
        <taxon>Micromonosporaceae</taxon>
        <taxon>Catenuloplanes</taxon>
    </lineage>
</organism>
<name>A0AAE3YST4_9ACTN</name>
<dbReference type="PROSITE" id="PS50801">
    <property type="entry name" value="STAS"/>
    <property type="match status" value="1"/>
</dbReference>
<evidence type="ECO:0000313" key="3">
    <source>
        <dbReference type="Proteomes" id="UP001183643"/>
    </source>
</evidence>
<dbReference type="Proteomes" id="UP001183643">
    <property type="component" value="Unassembled WGS sequence"/>
</dbReference>
<dbReference type="SUPFAM" id="SSF52091">
    <property type="entry name" value="SpoIIaa-like"/>
    <property type="match status" value="1"/>
</dbReference>
<dbReference type="Pfam" id="PF01740">
    <property type="entry name" value="STAS"/>
    <property type="match status" value="1"/>
</dbReference>
<dbReference type="InterPro" id="IPR036513">
    <property type="entry name" value="STAS_dom_sf"/>
</dbReference>